<protein>
    <submittedName>
        <fullName evidence="4">L,D-peptidoglycan transpeptidase YkuD, ErfK/YbiS/YcfS/YnhG family</fullName>
    </submittedName>
</protein>
<dbReference type="GO" id="GO:0009252">
    <property type="term" value="P:peptidoglycan biosynthetic process"/>
    <property type="evidence" value="ECO:0007669"/>
    <property type="project" value="UniProtKB-KW"/>
</dbReference>
<accession>A0A1H8YKP0</accession>
<keyword evidence="1" id="KW-0133">Cell shape</keyword>
<dbReference type="GO" id="GO:0016740">
    <property type="term" value="F:transferase activity"/>
    <property type="evidence" value="ECO:0007669"/>
    <property type="project" value="InterPro"/>
</dbReference>
<dbReference type="PANTHER" id="PTHR38589">
    <property type="entry name" value="BLR0621 PROTEIN"/>
    <property type="match status" value="1"/>
</dbReference>
<keyword evidence="1" id="KW-0961">Cell wall biogenesis/degradation</keyword>
<dbReference type="Proteomes" id="UP000198582">
    <property type="component" value="Unassembled WGS sequence"/>
</dbReference>
<dbReference type="PANTHER" id="PTHR38589:SF1">
    <property type="entry name" value="BLR0621 PROTEIN"/>
    <property type="match status" value="1"/>
</dbReference>
<feature type="active site" description="Nucleophile" evidence="1">
    <location>
        <position position="194"/>
    </location>
</feature>
<dbReference type="GO" id="GO:0008360">
    <property type="term" value="P:regulation of cell shape"/>
    <property type="evidence" value="ECO:0007669"/>
    <property type="project" value="UniProtKB-UniRule"/>
</dbReference>
<evidence type="ECO:0000313" key="5">
    <source>
        <dbReference type="Proteomes" id="UP000198582"/>
    </source>
</evidence>
<evidence type="ECO:0000313" key="4">
    <source>
        <dbReference type="EMBL" id="SEP52784.1"/>
    </source>
</evidence>
<dbReference type="Pfam" id="PF03734">
    <property type="entry name" value="YkuD"/>
    <property type="match status" value="1"/>
</dbReference>
<feature type="signal peptide" evidence="2">
    <location>
        <begin position="1"/>
        <end position="20"/>
    </location>
</feature>
<keyword evidence="2" id="KW-0732">Signal</keyword>
<gene>
    <name evidence="4" type="ORF">SAMN04489732_12269</name>
</gene>
<evidence type="ECO:0000256" key="2">
    <source>
        <dbReference type="SAM" id="SignalP"/>
    </source>
</evidence>
<proteinExistence type="predicted"/>
<feature type="active site" description="Proton donor/acceptor" evidence="1">
    <location>
        <position position="184"/>
    </location>
</feature>
<feature type="domain" description="L,D-TPase catalytic" evidence="3">
    <location>
        <begin position="44"/>
        <end position="219"/>
    </location>
</feature>
<keyword evidence="1" id="KW-0573">Peptidoglycan synthesis</keyword>
<name>A0A1H8YKP0_9PSEU</name>
<dbReference type="EMBL" id="FOEF01000022">
    <property type="protein sequence ID" value="SEP52784.1"/>
    <property type="molecule type" value="Genomic_DNA"/>
</dbReference>
<sequence length="222" mass="22669">MVLLCAAAAAIFGADGLSDAAPGVTAEHPPPAYRGPAGQVVTVVAASPSSTTAVLTAWQKSGGRWVRALGPYPAFVGADGIGTAGESTSHTPAGVFTLTEAFGIQPGNGTRLPYRQVGRSDWWVSDVRSPFYNQHRSCATGHCPFDESAGENLGAAGPVYDHATVIDYNRNPVVPGAGSAFFLHVSAGKPTAGCVAIAGADLDAVMRWLDPAARPVISIGLA</sequence>
<organism evidence="4 5">
    <name type="scientific">Amycolatopsis saalfeldensis</name>
    <dbReference type="NCBI Taxonomy" id="394193"/>
    <lineage>
        <taxon>Bacteria</taxon>
        <taxon>Bacillati</taxon>
        <taxon>Actinomycetota</taxon>
        <taxon>Actinomycetes</taxon>
        <taxon>Pseudonocardiales</taxon>
        <taxon>Pseudonocardiaceae</taxon>
        <taxon>Amycolatopsis</taxon>
    </lineage>
</organism>
<comment type="pathway">
    <text evidence="1">Cell wall biogenesis; peptidoglycan biosynthesis.</text>
</comment>
<dbReference type="GO" id="GO:0071555">
    <property type="term" value="P:cell wall organization"/>
    <property type="evidence" value="ECO:0007669"/>
    <property type="project" value="UniProtKB-UniRule"/>
</dbReference>
<feature type="chain" id="PRO_5011674963" evidence="2">
    <location>
        <begin position="21"/>
        <end position="222"/>
    </location>
</feature>
<reference evidence="4 5" key="1">
    <citation type="submission" date="2016-10" db="EMBL/GenBank/DDBJ databases">
        <authorList>
            <person name="de Groot N.N."/>
        </authorList>
    </citation>
    <scope>NUCLEOTIDE SEQUENCE [LARGE SCALE GENOMIC DNA]</scope>
    <source>
        <strain evidence="4 5">DSM 44993</strain>
    </source>
</reference>
<keyword evidence="5" id="KW-1185">Reference proteome</keyword>
<dbReference type="AlphaFoldDB" id="A0A1H8YKP0"/>
<evidence type="ECO:0000259" key="3">
    <source>
        <dbReference type="PROSITE" id="PS52029"/>
    </source>
</evidence>
<dbReference type="PROSITE" id="PS52029">
    <property type="entry name" value="LD_TPASE"/>
    <property type="match status" value="1"/>
</dbReference>
<evidence type="ECO:0000256" key="1">
    <source>
        <dbReference type="PROSITE-ProRule" id="PRU01373"/>
    </source>
</evidence>
<dbReference type="InterPro" id="IPR005490">
    <property type="entry name" value="LD_TPept_cat_dom"/>
</dbReference>